<dbReference type="EMBL" id="CADCWG010000268">
    <property type="protein sequence ID" value="CAA9572773.1"/>
    <property type="molecule type" value="Genomic_DNA"/>
</dbReference>
<reference evidence="2" key="1">
    <citation type="submission" date="2020-02" db="EMBL/GenBank/DDBJ databases">
        <authorList>
            <person name="Meier V. D."/>
        </authorList>
    </citation>
    <scope>NUCLEOTIDE SEQUENCE</scope>
    <source>
        <strain evidence="2">AVDCRST_MAG49</strain>
    </source>
</reference>
<accession>A0A6J4VD35</accession>
<feature type="non-terminal residue" evidence="2">
    <location>
        <position position="1"/>
    </location>
</feature>
<evidence type="ECO:0000256" key="1">
    <source>
        <dbReference type="SAM" id="MobiDB-lite"/>
    </source>
</evidence>
<feature type="non-terminal residue" evidence="2">
    <location>
        <position position="93"/>
    </location>
</feature>
<evidence type="ECO:0000313" key="2">
    <source>
        <dbReference type="EMBL" id="CAA9572773.1"/>
    </source>
</evidence>
<feature type="region of interest" description="Disordered" evidence="1">
    <location>
        <begin position="73"/>
        <end position="93"/>
    </location>
</feature>
<name>A0A6J4VD35_9BACT</name>
<sequence>CRPSAAGRWWPGRRGASRAWRLCRWSRGAPGRARRTSRRWGAGRWRCRPSGRGPRVDGTTRATALPAVRPRHGRTIRVGGGSGVTAARGLSPD</sequence>
<dbReference type="AlphaFoldDB" id="A0A6J4VD35"/>
<proteinExistence type="predicted"/>
<organism evidence="2">
    <name type="scientific">uncultured Thermomicrobiales bacterium</name>
    <dbReference type="NCBI Taxonomy" id="1645740"/>
    <lineage>
        <taxon>Bacteria</taxon>
        <taxon>Pseudomonadati</taxon>
        <taxon>Thermomicrobiota</taxon>
        <taxon>Thermomicrobia</taxon>
        <taxon>Thermomicrobiales</taxon>
        <taxon>environmental samples</taxon>
    </lineage>
</organism>
<protein>
    <submittedName>
        <fullName evidence="2">Uncharacterized protein</fullName>
    </submittedName>
</protein>
<gene>
    <name evidence="2" type="ORF">AVDCRST_MAG49-3811</name>
</gene>